<dbReference type="PANTHER" id="PTHR11575">
    <property type="entry name" value="5'-NUCLEOTIDASE-RELATED"/>
    <property type="match status" value="1"/>
</dbReference>
<protein>
    <recommendedName>
        <fullName evidence="2">Calcineurin-like phosphoesterase domain-containing protein</fullName>
    </recommendedName>
</protein>
<evidence type="ECO:0000313" key="4">
    <source>
        <dbReference type="Proteomes" id="UP001162156"/>
    </source>
</evidence>
<feature type="domain" description="Calcineurin-like phosphoesterase" evidence="2">
    <location>
        <begin position="24"/>
        <end position="210"/>
    </location>
</feature>
<dbReference type="Gene3D" id="3.60.21.10">
    <property type="match status" value="1"/>
</dbReference>
<sequence>MIFMQDLKNLASLEGFVKEGDKCIGGFSRLYKQIKNLLNQRPDSILLNAGDSFQGTLWYTVGKWNVTQEFLNKLPFDATVLGNHEFEDKIEGLIPFVKALNNPVVVSNMDDSLEPSIQGLCTKSTVIERNGKKIGIIGVLVSTVDKLADIGKLKFYPESPSINAEAERLVKEEGVFTNIVLSHSGYNVDQAIAANASEKISLIVGGHTHTFLYTGGK</sequence>
<dbReference type="PANTHER" id="PTHR11575:SF32">
    <property type="entry name" value="APYRASE-LIKE PROTEIN"/>
    <property type="match status" value="1"/>
</dbReference>
<dbReference type="GO" id="GO:0005886">
    <property type="term" value="C:plasma membrane"/>
    <property type="evidence" value="ECO:0007669"/>
    <property type="project" value="TreeGrafter"/>
</dbReference>
<dbReference type="GO" id="GO:0046872">
    <property type="term" value="F:metal ion binding"/>
    <property type="evidence" value="ECO:0007669"/>
    <property type="project" value="UniProtKB-KW"/>
</dbReference>
<dbReference type="GO" id="GO:0006196">
    <property type="term" value="P:AMP catabolic process"/>
    <property type="evidence" value="ECO:0007669"/>
    <property type="project" value="TreeGrafter"/>
</dbReference>
<dbReference type="Proteomes" id="UP001162156">
    <property type="component" value="Unassembled WGS sequence"/>
</dbReference>
<gene>
    <name evidence="3" type="ORF">NQ314_002527</name>
</gene>
<evidence type="ECO:0000259" key="2">
    <source>
        <dbReference type="Pfam" id="PF00149"/>
    </source>
</evidence>
<dbReference type="GO" id="GO:0008253">
    <property type="term" value="F:5'-nucleotidase activity"/>
    <property type="evidence" value="ECO:0007669"/>
    <property type="project" value="TreeGrafter"/>
</dbReference>
<name>A0AAV8ZQ02_9CUCU</name>
<dbReference type="Pfam" id="PF00149">
    <property type="entry name" value="Metallophos"/>
    <property type="match status" value="1"/>
</dbReference>
<comment type="caution">
    <text evidence="3">The sequence shown here is derived from an EMBL/GenBank/DDBJ whole genome shotgun (WGS) entry which is preliminary data.</text>
</comment>
<evidence type="ECO:0000256" key="1">
    <source>
        <dbReference type="ARBA" id="ARBA00022723"/>
    </source>
</evidence>
<organism evidence="3 4">
    <name type="scientific">Rhamnusium bicolor</name>
    <dbReference type="NCBI Taxonomy" id="1586634"/>
    <lineage>
        <taxon>Eukaryota</taxon>
        <taxon>Metazoa</taxon>
        <taxon>Ecdysozoa</taxon>
        <taxon>Arthropoda</taxon>
        <taxon>Hexapoda</taxon>
        <taxon>Insecta</taxon>
        <taxon>Pterygota</taxon>
        <taxon>Neoptera</taxon>
        <taxon>Endopterygota</taxon>
        <taxon>Coleoptera</taxon>
        <taxon>Polyphaga</taxon>
        <taxon>Cucujiformia</taxon>
        <taxon>Chrysomeloidea</taxon>
        <taxon>Cerambycidae</taxon>
        <taxon>Lepturinae</taxon>
        <taxon>Rhagiini</taxon>
        <taxon>Rhamnusium</taxon>
    </lineage>
</organism>
<keyword evidence="4" id="KW-1185">Reference proteome</keyword>
<dbReference type="EMBL" id="JANEYF010000780">
    <property type="protein sequence ID" value="KAJ8967993.1"/>
    <property type="molecule type" value="Genomic_DNA"/>
</dbReference>
<reference evidence="3" key="1">
    <citation type="journal article" date="2023" name="Insect Mol. Biol.">
        <title>Genome sequencing provides insights into the evolution of gene families encoding plant cell wall-degrading enzymes in longhorned beetles.</title>
        <authorList>
            <person name="Shin N.R."/>
            <person name="Okamura Y."/>
            <person name="Kirsch R."/>
            <person name="Pauchet Y."/>
        </authorList>
    </citation>
    <scope>NUCLEOTIDE SEQUENCE</scope>
    <source>
        <strain evidence="3">RBIC_L_NR</strain>
    </source>
</reference>
<accession>A0AAV8ZQ02</accession>
<dbReference type="InterPro" id="IPR006179">
    <property type="entry name" value="5_nucleotidase/apyrase"/>
</dbReference>
<dbReference type="SUPFAM" id="SSF56300">
    <property type="entry name" value="Metallo-dependent phosphatases"/>
    <property type="match status" value="1"/>
</dbReference>
<dbReference type="AlphaFoldDB" id="A0AAV8ZQ02"/>
<dbReference type="InterPro" id="IPR029052">
    <property type="entry name" value="Metallo-depent_PP-like"/>
</dbReference>
<proteinExistence type="predicted"/>
<dbReference type="InterPro" id="IPR004843">
    <property type="entry name" value="Calcineurin-like_PHP"/>
</dbReference>
<keyword evidence="1" id="KW-0479">Metal-binding</keyword>
<evidence type="ECO:0000313" key="3">
    <source>
        <dbReference type="EMBL" id="KAJ8967993.1"/>
    </source>
</evidence>